<dbReference type="RefSeq" id="WP_146358828.1">
    <property type="nucleotide sequence ID" value="NZ_VOBR01000034.1"/>
</dbReference>
<keyword evidence="1" id="KW-0812">Transmembrane</keyword>
<evidence type="ECO:0000313" key="3">
    <source>
        <dbReference type="Proteomes" id="UP000316639"/>
    </source>
</evidence>
<reference evidence="2 3" key="1">
    <citation type="submission" date="2019-07" db="EMBL/GenBank/DDBJ databases">
        <title>Lentzea xizangensis sp. nov., isolated from Qinghai-Tibetan Plateau Soils.</title>
        <authorList>
            <person name="Huang J."/>
        </authorList>
    </citation>
    <scope>NUCLEOTIDE SEQUENCE [LARGE SCALE GENOMIC DNA]</scope>
    <source>
        <strain evidence="2 3">FXJ1.1311</strain>
    </source>
</reference>
<gene>
    <name evidence="2" type="ORF">FKR81_36720</name>
</gene>
<keyword evidence="3" id="KW-1185">Reference proteome</keyword>
<evidence type="ECO:0000256" key="1">
    <source>
        <dbReference type="SAM" id="Phobius"/>
    </source>
</evidence>
<feature type="transmembrane region" description="Helical" evidence="1">
    <location>
        <begin position="45"/>
        <end position="69"/>
    </location>
</feature>
<sequence>MLMWFLIAAAVVAVVVKRFTGEPLNVRDLAGPAVVLTAIGLHDAQSFAALPLVVGFAFGILRGVTIKLFEKDGHLWQRYTWQTLVVWAISIGVGILLGQTGPRTLSIGVGLLGELCAVGVKALRTGVGFAPERSLSQRLEERFSKWHGSS</sequence>
<dbReference type="AlphaFoldDB" id="A0A563EHY8"/>
<accession>A0A563EHY8</accession>
<evidence type="ECO:0000313" key="2">
    <source>
        <dbReference type="EMBL" id="TWP46281.1"/>
    </source>
</evidence>
<name>A0A563EHY8_9PSEU</name>
<keyword evidence="1" id="KW-1133">Transmembrane helix</keyword>
<comment type="caution">
    <text evidence="2">The sequence shown here is derived from an EMBL/GenBank/DDBJ whole genome shotgun (WGS) entry which is preliminary data.</text>
</comment>
<organism evidence="2 3">
    <name type="scientific">Lentzea tibetensis</name>
    <dbReference type="NCBI Taxonomy" id="2591470"/>
    <lineage>
        <taxon>Bacteria</taxon>
        <taxon>Bacillati</taxon>
        <taxon>Actinomycetota</taxon>
        <taxon>Actinomycetes</taxon>
        <taxon>Pseudonocardiales</taxon>
        <taxon>Pseudonocardiaceae</taxon>
        <taxon>Lentzea</taxon>
    </lineage>
</organism>
<dbReference type="EMBL" id="VOBR01000034">
    <property type="protein sequence ID" value="TWP46281.1"/>
    <property type="molecule type" value="Genomic_DNA"/>
</dbReference>
<dbReference type="OrthoDB" id="3530824at2"/>
<proteinExistence type="predicted"/>
<feature type="transmembrane region" description="Helical" evidence="1">
    <location>
        <begin position="81"/>
        <end position="99"/>
    </location>
</feature>
<keyword evidence="1" id="KW-0472">Membrane</keyword>
<protein>
    <submittedName>
        <fullName evidence="2">DUF1453 domain-containing protein</fullName>
    </submittedName>
</protein>
<dbReference type="Proteomes" id="UP000316639">
    <property type="component" value="Unassembled WGS sequence"/>
</dbReference>